<feature type="region of interest" description="Disordered" evidence="1">
    <location>
        <begin position="1"/>
        <end position="20"/>
    </location>
</feature>
<dbReference type="EMBL" id="FNTV01000001">
    <property type="protein sequence ID" value="SEE50386.1"/>
    <property type="molecule type" value="Genomic_DNA"/>
</dbReference>
<evidence type="ECO:0000313" key="3">
    <source>
        <dbReference type="Proteomes" id="UP000182725"/>
    </source>
</evidence>
<organism evidence="2 3">
    <name type="scientific">Arthrobacter alpinus</name>
    <dbReference type="NCBI Taxonomy" id="656366"/>
    <lineage>
        <taxon>Bacteria</taxon>
        <taxon>Bacillati</taxon>
        <taxon>Actinomycetota</taxon>
        <taxon>Actinomycetes</taxon>
        <taxon>Micrococcales</taxon>
        <taxon>Micrococcaceae</taxon>
        <taxon>Arthrobacter</taxon>
    </lineage>
</organism>
<name>A0A1H5JCY0_9MICC</name>
<feature type="compositionally biased region" description="Polar residues" evidence="1">
    <location>
        <begin position="1"/>
        <end position="10"/>
    </location>
</feature>
<accession>A0A1H5JCY0</accession>
<dbReference type="RefSeq" id="WP_074711240.1">
    <property type="nucleotide sequence ID" value="NZ_FNTV01000001.1"/>
</dbReference>
<protein>
    <submittedName>
        <fullName evidence="2">Uncharacterized protein</fullName>
    </submittedName>
</protein>
<gene>
    <name evidence="2" type="ORF">SAMN04489740_1581</name>
</gene>
<reference evidence="2 3" key="1">
    <citation type="submission" date="2016-10" db="EMBL/GenBank/DDBJ databases">
        <authorList>
            <person name="de Groot N.N."/>
        </authorList>
    </citation>
    <scope>NUCLEOTIDE SEQUENCE [LARGE SCALE GENOMIC DNA]</scope>
    <source>
        <strain evidence="2 3">DSM 22274</strain>
    </source>
</reference>
<dbReference type="AlphaFoldDB" id="A0A1H5JCY0"/>
<evidence type="ECO:0000256" key="1">
    <source>
        <dbReference type="SAM" id="MobiDB-lite"/>
    </source>
</evidence>
<sequence>MFTPTPQESAAQAERRTALEKDPAEHFAGYALMGMPFSSGHYLAFRRFPASSIGPGYHAVWLRTPQGRWSIYADAPWEVSCARYFGAAVAHTHVAGVSGDWSSPWQLMVSVPGVVRWEIDLGTSWVTSLATGMAQRMPAAWWRNDRLLGAMGTLMGPMLSAGRMSMAGVVPNGQSFQAKPQRIWAVTGSRASIDGFDAGTPRPLPEQEQLADFWLPQRGLFVSELSLRFPSTAVSPMPGAVQAHGRQS</sequence>
<dbReference type="Proteomes" id="UP000182725">
    <property type="component" value="Unassembled WGS sequence"/>
</dbReference>
<proteinExistence type="predicted"/>
<evidence type="ECO:0000313" key="2">
    <source>
        <dbReference type="EMBL" id="SEE50386.1"/>
    </source>
</evidence>